<accession>D7A4P1</accession>
<dbReference type="Pfam" id="PF20473">
    <property type="entry name" value="MmeI_Mtase"/>
    <property type="match status" value="1"/>
</dbReference>
<feature type="domain" description="MmeI-like N-terminal" evidence="5">
    <location>
        <begin position="4"/>
        <end position="232"/>
    </location>
</feature>
<dbReference type="EMBL" id="CP002026">
    <property type="protein sequence ID" value="ADH87939.1"/>
    <property type="molecule type" value="Genomic_DNA"/>
</dbReference>
<evidence type="ECO:0000259" key="7">
    <source>
        <dbReference type="Pfam" id="PF20466"/>
    </source>
</evidence>
<dbReference type="HOGENOM" id="CLU_005831_1_0_5"/>
<dbReference type="eggNOG" id="COG1002">
    <property type="taxonomic scope" value="Bacteria"/>
</dbReference>
<dbReference type="STRING" id="639283.Snov_0606"/>
<dbReference type="InterPro" id="IPR046819">
    <property type="entry name" value="MmeI_hel"/>
</dbReference>
<feature type="domain" description="MmeI-like helicase spacer" evidence="6">
    <location>
        <begin position="245"/>
        <end position="316"/>
    </location>
</feature>
<dbReference type="RefSeq" id="WP_013165444.1">
    <property type="nucleotide sequence ID" value="NC_014217.1"/>
</dbReference>
<dbReference type="InterPro" id="IPR046817">
    <property type="entry name" value="MmeI_N"/>
</dbReference>
<dbReference type="GO" id="GO:0009007">
    <property type="term" value="F:site-specific DNA-methyltransferase (adenine-specific) activity"/>
    <property type="evidence" value="ECO:0007669"/>
    <property type="project" value="UniProtKB-EC"/>
</dbReference>
<feature type="domain" description="MmeI-like target recognition" evidence="7">
    <location>
        <begin position="746"/>
        <end position="937"/>
    </location>
</feature>
<dbReference type="Pfam" id="PF20464">
    <property type="entry name" value="MmeI_N"/>
    <property type="match status" value="1"/>
</dbReference>
<dbReference type="EC" id="2.1.1.72" evidence="1"/>
<comment type="catalytic activity">
    <reaction evidence="4">
        <text>a 2'-deoxyadenosine in DNA + S-adenosyl-L-methionine = an N(6)-methyl-2'-deoxyadenosine in DNA + S-adenosyl-L-homocysteine + H(+)</text>
        <dbReference type="Rhea" id="RHEA:15197"/>
        <dbReference type="Rhea" id="RHEA-COMP:12418"/>
        <dbReference type="Rhea" id="RHEA-COMP:12419"/>
        <dbReference type="ChEBI" id="CHEBI:15378"/>
        <dbReference type="ChEBI" id="CHEBI:57856"/>
        <dbReference type="ChEBI" id="CHEBI:59789"/>
        <dbReference type="ChEBI" id="CHEBI:90615"/>
        <dbReference type="ChEBI" id="CHEBI:90616"/>
        <dbReference type="EC" id="2.1.1.72"/>
    </reaction>
</comment>
<dbReference type="InterPro" id="IPR046820">
    <property type="entry name" value="MmeI_TRD"/>
</dbReference>
<dbReference type="PRINTS" id="PR00507">
    <property type="entry name" value="N12N6MTFRASE"/>
</dbReference>
<dbReference type="Pfam" id="PF20466">
    <property type="entry name" value="MmeI_TRD"/>
    <property type="match status" value="1"/>
</dbReference>
<name>D7A4P1_ANCN5</name>
<dbReference type="Gene3D" id="3.40.50.150">
    <property type="entry name" value="Vaccinia Virus protein VP39"/>
    <property type="match status" value="1"/>
</dbReference>
<dbReference type="InterPro" id="IPR046816">
    <property type="entry name" value="MmeI_Mtase"/>
</dbReference>
<organism evidence="9 10">
    <name type="scientific">Ancylobacter novellus (strain ATCC 8093 / DSM 506 / JCM 20403 / CCM 1077 / IAM 12100 / NBRC 12443 / NCIMB 10456)</name>
    <name type="common">Starkeya novella</name>
    <dbReference type="NCBI Taxonomy" id="639283"/>
    <lineage>
        <taxon>Bacteria</taxon>
        <taxon>Pseudomonadati</taxon>
        <taxon>Pseudomonadota</taxon>
        <taxon>Alphaproteobacteria</taxon>
        <taxon>Hyphomicrobiales</taxon>
        <taxon>Xanthobacteraceae</taxon>
        <taxon>Ancylobacter</taxon>
    </lineage>
</organism>
<evidence type="ECO:0000259" key="8">
    <source>
        <dbReference type="Pfam" id="PF20473"/>
    </source>
</evidence>
<reference evidence="9 10" key="1">
    <citation type="journal article" date="2012" name="Stand. Genomic Sci.">
        <title>Complete genome sequence of the facultatively chemolithoautotrophic and methylotrophic alpha Proteobacterium Starkeya novella type strain (ATCC 8093(T)).</title>
        <authorList>
            <person name="Kappler U."/>
            <person name="Davenport K."/>
            <person name="Beatson S."/>
            <person name="Lucas S."/>
            <person name="Lapidus A."/>
            <person name="Copeland A."/>
            <person name="Berry K.W."/>
            <person name="Glavina Del Rio T."/>
            <person name="Hammon N."/>
            <person name="Dalin E."/>
            <person name="Tice H."/>
            <person name="Pitluck S."/>
            <person name="Richardson P."/>
            <person name="Bruce D."/>
            <person name="Goodwin L.A."/>
            <person name="Han C."/>
            <person name="Tapia R."/>
            <person name="Detter J.C."/>
            <person name="Chang Y.J."/>
            <person name="Jeffries C.D."/>
            <person name="Land M."/>
            <person name="Hauser L."/>
            <person name="Kyrpides N.C."/>
            <person name="Goker M."/>
            <person name="Ivanova N."/>
            <person name="Klenk H.P."/>
            <person name="Woyke T."/>
        </authorList>
    </citation>
    <scope>NUCLEOTIDE SEQUENCE [LARGE SCALE GENOMIC DNA]</scope>
    <source>
        <strain evidence="10">ATCC 8093 / DSM 506 / JCM 20403 / CCM 1077 / IAM 12100 / NBRC 12443 / NCIMB 10456</strain>
    </source>
</reference>
<dbReference type="Pfam" id="PF20465">
    <property type="entry name" value="MmeI_hel"/>
    <property type="match status" value="1"/>
</dbReference>
<evidence type="ECO:0000259" key="6">
    <source>
        <dbReference type="Pfam" id="PF20465"/>
    </source>
</evidence>
<dbReference type="PANTHER" id="PTHR33841">
    <property type="entry name" value="DNA METHYLTRANSFERASE YEEA-RELATED"/>
    <property type="match status" value="1"/>
</dbReference>
<dbReference type="OrthoDB" id="9806213at2"/>
<evidence type="ECO:0000256" key="2">
    <source>
        <dbReference type="ARBA" id="ARBA00022603"/>
    </source>
</evidence>
<evidence type="ECO:0000256" key="3">
    <source>
        <dbReference type="ARBA" id="ARBA00022679"/>
    </source>
</evidence>
<keyword evidence="3" id="KW-0808">Transferase</keyword>
<dbReference type="REBASE" id="26389">
    <property type="entry name" value="Sno506I"/>
</dbReference>
<dbReference type="InterPro" id="IPR050953">
    <property type="entry name" value="N4_N6_ade-DNA_methylase"/>
</dbReference>
<protein>
    <recommendedName>
        <fullName evidence="1">site-specific DNA-methyltransferase (adenine-specific)</fullName>
        <ecNumber evidence="1">2.1.1.72</ecNumber>
    </recommendedName>
</protein>
<sequence length="1156" mass="129684">MTDVERFISRWTGRDGGQERANYALFLTEFCRLIGVESPEPAAHATELNAYVFERAVTFREPDGSTAKGRIDLYKRGCFVLEAKQSRQGEGPKAAAGGEQQQALFPIEEPPQGRRVSRRWDVLMMNARRQAEDYAKALPPAEGWPPFLIVCDVGNCFELYADFSGQGKNYAQFPDRQGFRIFLQDLRSEEVRERLKKVWTDPHSLDPTKRAAKVTRDIAERLAKVSKFLEEQRGADGRPRYKREAIASFLMRCLFTMFAEDVELIPKESFKRVLDRCRANPELLPELVGQLWEAMDAGTFAFAIEAKVKRFNGYLFKDRTVLPLPREEIGELFEAAKANWREVEPAIFGTLLEQALDPVERRKLGAHYTPRAYVERLVVATVIEPLRAEWDLVRATAERLSSEGNPGAALAEVTKFHAQLCGVRVLDPACGTGNFLYVALELMKRLEGEVLEAVADLGGQEALGLDRHTIDPHQFLGMELNPHAAAIAELVVWIGFLQWFFRTQGGQPTEPILRDFKTIKAMDAVLLHDGSEPALDEASRPVMQMDAEGRRVPVLAFRNPRLPPWPEAEYIVGNPPFIGGKDVRGRLGDGYAKALWAAHPHMNESADFVMYWWDRAADLLTRRGTRLRRFGFVTTNSITQEFSRRVMAARMKAKKPISLLMAIPDHPWTKATRDAAAVRIAMTVASTGKHDGVLSEVVREGGLEGDAPTIEYADYRGEINPDLTVGADVTSATGLRSNDFISSPGMKLHGSGFIISPAEAEAVGLGKREGLEAFVRPYRNGRDLAARGRGVLVIDLFGLEEEEVRRDYPEVYQRLLTVRAARDEQCLRSNTPDAIEYAKRWWVFGKPRQELRGALRGLRRYVATVETSKHRVFQFLPEDIVPDNMLVCIASDDAFVLGVLSSRTHVVWALRAGGWLGIGNDPRYSKSRVFDPFPFPDASEPLKVDIRAVAEELDAFRKARQVEHPRLTLTQMYNVLEKLRVGASLDEDDERIRDEGLVLVLKELHDRLDARVLDAYGWPHNLSDEDIIARLVALNKQRAKEEARGLIRWLRPDYQKARAGLATSVRPEETQDSMALVVDAAREQKPQFPADEVERTAAIMAALANASGTVDAAAIAAGFRQGKRVEPQIQATLASLVRMGFASSPDGRSFMFRRVA</sequence>
<evidence type="ECO:0000313" key="9">
    <source>
        <dbReference type="EMBL" id="ADH87939.1"/>
    </source>
</evidence>
<dbReference type="KEGG" id="sno:Snov_0606"/>
<keyword evidence="2" id="KW-0489">Methyltransferase</keyword>
<dbReference type="PANTHER" id="PTHR33841:SF1">
    <property type="entry name" value="DNA METHYLTRANSFERASE A"/>
    <property type="match status" value="1"/>
</dbReference>
<dbReference type="InterPro" id="IPR029063">
    <property type="entry name" value="SAM-dependent_MTases_sf"/>
</dbReference>
<dbReference type="SUPFAM" id="SSF53335">
    <property type="entry name" value="S-adenosyl-L-methionine-dependent methyltransferases"/>
    <property type="match status" value="1"/>
</dbReference>
<evidence type="ECO:0000256" key="1">
    <source>
        <dbReference type="ARBA" id="ARBA00011900"/>
    </source>
</evidence>
<dbReference type="GO" id="GO:0032259">
    <property type="term" value="P:methylation"/>
    <property type="evidence" value="ECO:0007669"/>
    <property type="project" value="UniProtKB-KW"/>
</dbReference>
<proteinExistence type="predicted"/>
<evidence type="ECO:0000256" key="4">
    <source>
        <dbReference type="ARBA" id="ARBA00047942"/>
    </source>
</evidence>
<evidence type="ECO:0000313" key="10">
    <source>
        <dbReference type="Proteomes" id="UP000006633"/>
    </source>
</evidence>
<feature type="domain" description="MmeI-like DNA-methyltransferase" evidence="8">
    <location>
        <begin position="412"/>
        <end position="683"/>
    </location>
</feature>
<gene>
    <name evidence="9" type="ordered locus">Snov_0606</name>
</gene>
<dbReference type="Proteomes" id="UP000006633">
    <property type="component" value="Chromosome"/>
</dbReference>
<keyword evidence="10" id="KW-1185">Reference proteome</keyword>
<evidence type="ECO:0000259" key="5">
    <source>
        <dbReference type="Pfam" id="PF20464"/>
    </source>
</evidence>
<dbReference type="AlphaFoldDB" id="D7A4P1"/>